<dbReference type="Proteomes" id="UP000295807">
    <property type="component" value="Unassembled WGS sequence"/>
</dbReference>
<evidence type="ECO:0000256" key="4">
    <source>
        <dbReference type="ARBA" id="ARBA00022692"/>
    </source>
</evidence>
<proteinExistence type="predicted"/>
<reference evidence="10 11" key="1">
    <citation type="submission" date="2019-03" db="EMBL/GenBank/DDBJ databases">
        <title>Genomic Encyclopedia of Type Strains, Phase IV (KMG-IV): sequencing the most valuable type-strain genomes for metagenomic binning, comparative biology and taxonomic classification.</title>
        <authorList>
            <person name="Goeker M."/>
        </authorList>
    </citation>
    <scope>NUCLEOTIDE SEQUENCE [LARGE SCALE GENOMIC DNA]</scope>
    <source>
        <strain evidence="10 11">DSM 21100</strain>
    </source>
</reference>
<keyword evidence="2" id="KW-0813">Transport</keyword>
<feature type="transmembrane region" description="Helical" evidence="8">
    <location>
        <begin position="198"/>
        <end position="221"/>
    </location>
</feature>
<feature type="transmembrane region" description="Helical" evidence="8">
    <location>
        <begin position="252"/>
        <end position="269"/>
    </location>
</feature>
<keyword evidence="5 8" id="KW-1133">Transmembrane helix</keyword>
<evidence type="ECO:0000256" key="1">
    <source>
        <dbReference type="ARBA" id="ARBA00004651"/>
    </source>
</evidence>
<dbReference type="OrthoDB" id="9810860at2"/>
<feature type="transmembrane region" description="Helical" evidence="8">
    <location>
        <begin position="6"/>
        <end position="25"/>
    </location>
</feature>
<keyword evidence="4 8" id="KW-0812">Transmembrane</keyword>
<evidence type="ECO:0000259" key="9">
    <source>
        <dbReference type="Pfam" id="PF00999"/>
    </source>
</evidence>
<accession>A0A4R3KYB4</accession>
<keyword evidence="3" id="KW-0050">Antiport</keyword>
<feature type="transmembrane region" description="Helical" evidence="8">
    <location>
        <begin position="376"/>
        <end position="400"/>
    </location>
</feature>
<feature type="transmembrane region" description="Helical" evidence="8">
    <location>
        <begin position="315"/>
        <end position="334"/>
    </location>
</feature>
<dbReference type="EMBL" id="SMAD01000002">
    <property type="protein sequence ID" value="TCS88982.1"/>
    <property type="molecule type" value="Genomic_DNA"/>
</dbReference>
<dbReference type="Pfam" id="PF00999">
    <property type="entry name" value="Na_H_Exchanger"/>
    <property type="match status" value="1"/>
</dbReference>
<evidence type="ECO:0000256" key="2">
    <source>
        <dbReference type="ARBA" id="ARBA00022448"/>
    </source>
</evidence>
<feature type="transmembrane region" description="Helical" evidence="8">
    <location>
        <begin position="290"/>
        <end position="309"/>
    </location>
</feature>
<feature type="transmembrane region" description="Helical" evidence="8">
    <location>
        <begin position="32"/>
        <end position="50"/>
    </location>
</feature>
<sequence length="412" mass="45279">MDTYIISLSIIGLSILGMACMPAITRKLKVSYGLLYVLAGIVLYAFFGKWLPWPSPVWHEDYAIHITELAVIIALMGTGLKIDQAFSFRRWRIPFRLVFITMLLCIAAVSGLGIVFLGLDPASALLLGAVLAPTDPVLASEVQVGPPLEKEKDNIRFPLTAEAGMNDGMAFPFVWLAIMGTQPSGQAPDFAAWAAYDLLYRLGAGILCGYVMGRLLAWLLFHLPFKGEKMVIQDGFVAISGTLLVYGLTELIHGYGFIAVFVAAVTLRNNEMEHQFHLKLHEFTDQMERMVLAVLLLLFGGSLVTGLLNNLDWEMAIFGLAFVLLIRPLAGLTGLAGTGLHLKEKLAISFFGIRGIGSLFYLSFAFNETGFGTEEVLWTITAFTILISIVLHGLTAAVSLEKLQRAGYRRRR</sequence>
<dbReference type="GO" id="GO:0015297">
    <property type="term" value="F:antiporter activity"/>
    <property type="evidence" value="ECO:0007669"/>
    <property type="project" value="UniProtKB-KW"/>
</dbReference>
<comment type="caution">
    <text evidence="10">The sequence shown here is derived from an EMBL/GenBank/DDBJ whole genome shotgun (WGS) entry which is preliminary data.</text>
</comment>
<evidence type="ECO:0000256" key="8">
    <source>
        <dbReference type="SAM" id="Phobius"/>
    </source>
</evidence>
<dbReference type="PANTHER" id="PTHR32507:SF8">
    <property type="entry name" value="CNH1P"/>
    <property type="match status" value="1"/>
</dbReference>
<dbReference type="GO" id="GO:0005886">
    <property type="term" value="C:plasma membrane"/>
    <property type="evidence" value="ECO:0007669"/>
    <property type="project" value="UniProtKB-SubCell"/>
</dbReference>
<feature type="transmembrane region" description="Helical" evidence="8">
    <location>
        <begin position="94"/>
        <end position="119"/>
    </location>
</feature>
<keyword evidence="6" id="KW-0406">Ion transport</keyword>
<gene>
    <name evidence="10" type="ORF">EDD80_102173</name>
</gene>
<dbReference type="InterPro" id="IPR006153">
    <property type="entry name" value="Cation/H_exchanger_TM"/>
</dbReference>
<evidence type="ECO:0000313" key="10">
    <source>
        <dbReference type="EMBL" id="TCS88982.1"/>
    </source>
</evidence>
<evidence type="ECO:0000256" key="6">
    <source>
        <dbReference type="ARBA" id="ARBA00023065"/>
    </source>
</evidence>
<feature type="transmembrane region" description="Helical" evidence="8">
    <location>
        <begin position="346"/>
        <end position="364"/>
    </location>
</feature>
<keyword evidence="7 8" id="KW-0472">Membrane</keyword>
<feature type="transmembrane region" description="Helical" evidence="8">
    <location>
        <begin position="62"/>
        <end position="82"/>
    </location>
</feature>
<name>A0A4R3KYB4_9SPHI</name>
<dbReference type="PANTHER" id="PTHR32507">
    <property type="entry name" value="NA(+)/H(+) ANTIPORTER 1"/>
    <property type="match status" value="1"/>
</dbReference>
<dbReference type="AlphaFoldDB" id="A0A4R3KYB4"/>
<evidence type="ECO:0000256" key="5">
    <source>
        <dbReference type="ARBA" id="ARBA00022989"/>
    </source>
</evidence>
<dbReference type="GO" id="GO:1902600">
    <property type="term" value="P:proton transmembrane transport"/>
    <property type="evidence" value="ECO:0007669"/>
    <property type="project" value="InterPro"/>
</dbReference>
<dbReference type="RefSeq" id="WP_132128087.1">
    <property type="nucleotide sequence ID" value="NZ_CP042432.1"/>
</dbReference>
<protein>
    <submittedName>
        <fullName evidence="10">Sodium/proton antiporter (CPA1 family)</fullName>
    </submittedName>
</protein>
<comment type="subcellular location">
    <subcellularLocation>
        <location evidence="1">Cell membrane</location>
        <topology evidence="1">Multi-pass membrane protein</topology>
    </subcellularLocation>
</comment>
<keyword evidence="11" id="KW-1185">Reference proteome</keyword>
<feature type="domain" description="Cation/H+ exchanger transmembrane" evidence="9">
    <location>
        <begin position="17"/>
        <end position="400"/>
    </location>
</feature>
<organism evidence="10 11">
    <name type="scientific">Anseongella ginsenosidimutans</name>
    <dbReference type="NCBI Taxonomy" id="496056"/>
    <lineage>
        <taxon>Bacteria</taxon>
        <taxon>Pseudomonadati</taxon>
        <taxon>Bacteroidota</taxon>
        <taxon>Sphingobacteriia</taxon>
        <taxon>Sphingobacteriales</taxon>
        <taxon>Sphingobacteriaceae</taxon>
        <taxon>Anseongella</taxon>
    </lineage>
</organism>
<evidence type="ECO:0000256" key="3">
    <source>
        <dbReference type="ARBA" id="ARBA00022449"/>
    </source>
</evidence>
<evidence type="ECO:0000256" key="7">
    <source>
        <dbReference type="ARBA" id="ARBA00023136"/>
    </source>
</evidence>
<evidence type="ECO:0000313" key="11">
    <source>
        <dbReference type="Proteomes" id="UP000295807"/>
    </source>
</evidence>